<dbReference type="Gene3D" id="3.90.70.10">
    <property type="entry name" value="Cysteine proteinases"/>
    <property type="match status" value="1"/>
</dbReference>
<dbReference type="EMBL" id="JAAMOZ010000001">
    <property type="protein sequence ID" value="NIH56331.1"/>
    <property type="molecule type" value="Genomic_DNA"/>
</dbReference>
<feature type="domain" description="Peptidase C39-like" evidence="1">
    <location>
        <begin position="99"/>
        <end position="229"/>
    </location>
</feature>
<sequence>MASTRRPWHVGGRPIAGRRPGRLSVPAFAVAVLIAFSLVAVMRGAAAVVDVSRMKSSCHIPIGVSCSSAGGDDSRLPATLVPEETLPPTQAMPVDVVRLDVPAFAQNPELPTGCEATAVAMLVTYAGAEISKIEVADRMPYSADDPDQGYVGDPYSDSGWTIYPAAFAQLMVEETGGFSDLTGATLDDLRESLRQGKPVVCWVAMHGFSVHAIVVTGFDAERFYYNDPWTGEKDAVMSAGELGQVWDALDLRALSY</sequence>
<dbReference type="InterPro" id="IPR039564">
    <property type="entry name" value="Peptidase_C39-like"/>
</dbReference>
<gene>
    <name evidence="2" type="ORF">FB473_000976</name>
</gene>
<evidence type="ECO:0000313" key="3">
    <source>
        <dbReference type="Proteomes" id="UP000749311"/>
    </source>
</evidence>
<dbReference type="Pfam" id="PF13529">
    <property type="entry name" value="Peptidase_C39_2"/>
    <property type="match status" value="1"/>
</dbReference>
<dbReference type="Proteomes" id="UP000749311">
    <property type="component" value="Unassembled WGS sequence"/>
</dbReference>
<evidence type="ECO:0000259" key="1">
    <source>
        <dbReference type="Pfam" id="PF13529"/>
    </source>
</evidence>
<dbReference type="PANTHER" id="PTHR37806:SF1">
    <property type="entry name" value="PEPTIDASE C39-LIKE DOMAIN-CONTAINING PROTEIN"/>
    <property type="match status" value="1"/>
</dbReference>
<comment type="caution">
    <text evidence="2">The sequence shown here is derived from an EMBL/GenBank/DDBJ whole genome shotgun (WGS) entry which is preliminary data.</text>
</comment>
<protein>
    <submittedName>
        <fullName evidence="2">Uncharacterized protein YvpB</fullName>
    </submittedName>
</protein>
<accession>A0ABX0SHV1</accession>
<organism evidence="2 3">
    <name type="scientific">Brooklawnia cerclae</name>
    <dbReference type="NCBI Taxonomy" id="349934"/>
    <lineage>
        <taxon>Bacteria</taxon>
        <taxon>Bacillati</taxon>
        <taxon>Actinomycetota</taxon>
        <taxon>Actinomycetes</taxon>
        <taxon>Propionibacteriales</taxon>
        <taxon>Propionibacteriaceae</taxon>
        <taxon>Brooklawnia</taxon>
    </lineage>
</organism>
<dbReference type="RefSeq" id="WP_167165345.1">
    <property type="nucleotide sequence ID" value="NZ_BAAAOO010000002.1"/>
</dbReference>
<dbReference type="PANTHER" id="PTHR37806">
    <property type="entry name" value="LMO0724 PROTEIN"/>
    <property type="match status" value="1"/>
</dbReference>
<proteinExistence type="predicted"/>
<evidence type="ECO:0000313" key="2">
    <source>
        <dbReference type="EMBL" id="NIH56331.1"/>
    </source>
</evidence>
<keyword evidence="3" id="KW-1185">Reference proteome</keyword>
<name>A0ABX0SHV1_9ACTN</name>
<reference evidence="2 3" key="1">
    <citation type="submission" date="2020-02" db="EMBL/GenBank/DDBJ databases">
        <title>Sequencing the genomes of 1000 actinobacteria strains.</title>
        <authorList>
            <person name="Klenk H.-P."/>
        </authorList>
    </citation>
    <scope>NUCLEOTIDE SEQUENCE [LARGE SCALE GENOMIC DNA]</scope>
    <source>
        <strain evidence="2 3">DSM 19609</strain>
    </source>
</reference>